<accession>A0AAU9W4M6</accession>
<dbReference type="AlphaFoldDB" id="A0AAU9W4M6"/>
<keyword evidence="4" id="KW-1185">Reference proteome</keyword>
<reference evidence="3 4" key="1">
    <citation type="submission" date="2022-05" db="EMBL/GenBank/DDBJ databases">
        <authorList>
            <consortium name="Genoscope - CEA"/>
            <person name="William W."/>
        </authorList>
    </citation>
    <scope>NUCLEOTIDE SEQUENCE [LARGE SCALE GENOMIC DNA]</scope>
</reference>
<evidence type="ECO:0000313" key="4">
    <source>
        <dbReference type="Proteomes" id="UP001159428"/>
    </source>
</evidence>
<organism evidence="3 4">
    <name type="scientific">Pocillopora meandrina</name>
    <dbReference type="NCBI Taxonomy" id="46732"/>
    <lineage>
        <taxon>Eukaryota</taxon>
        <taxon>Metazoa</taxon>
        <taxon>Cnidaria</taxon>
        <taxon>Anthozoa</taxon>
        <taxon>Hexacorallia</taxon>
        <taxon>Scleractinia</taxon>
        <taxon>Astrocoeniina</taxon>
        <taxon>Pocilloporidae</taxon>
        <taxon>Pocillopora</taxon>
    </lineage>
</organism>
<dbReference type="SUPFAM" id="SSF57302">
    <property type="entry name" value="Snake toxin-like"/>
    <property type="match status" value="1"/>
</dbReference>
<dbReference type="PANTHER" id="PTHR10036">
    <property type="entry name" value="CD59 GLYCOPROTEIN"/>
    <property type="match status" value="1"/>
</dbReference>
<comment type="caution">
    <text evidence="3">The sequence shown here is derived from an EMBL/GenBank/DDBJ whole genome shotgun (WGS) entry which is preliminary data.</text>
</comment>
<dbReference type="Gene3D" id="2.10.60.10">
    <property type="entry name" value="CD59"/>
    <property type="match status" value="1"/>
</dbReference>
<sequence length="172" mass="19199">MPSNSVKTSGRSSNNLPTWSDARMANFTCSNRGRGKIIILFPLLLMFFLPKAFSLRCNVCESGESWENCDRNMTIKECTAQEGRCVKYDYHVTYDNTTMPQSKRFRRDCLPPAQCSSSTLQACRDLEEPGIPMKVTCHVSCCAEDSCNSQVKTSASVLVMIIILLTGATFQI</sequence>
<dbReference type="Proteomes" id="UP001159428">
    <property type="component" value="Unassembled WGS sequence"/>
</dbReference>
<dbReference type="CDD" id="cd00117">
    <property type="entry name" value="TFP"/>
    <property type="match status" value="1"/>
</dbReference>
<keyword evidence="2" id="KW-1015">Disulfide bond</keyword>
<evidence type="ECO:0000256" key="2">
    <source>
        <dbReference type="ARBA" id="ARBA00023157"/>
    </source>
</evidence>
<keyword evidence="1" id="KW-0732">Signal</keyword>
<protein>
    <submittedName>
        <fullName evidence="3">Uncharacterized protein</fullName>
    </submittedName>
</protein>
<gene>
    <name evidence="3" type="ORF">PMEA_00035364</name>
</gene>
<evidence type="ECO:0000313" key="3">
    <source>
        <dbReference type="EMBL" id="CAH3103973.1"/>
    </source>
</evidence>
<dbReference type="InterPro" id="IPR045860">
    <property type="entry name" value="Snake_toxin-like_sf"/>
</dbReference>
<proteinExistence type="predicted"/>
<evidence type="ECO:0000256" key="1">
    <source>
        <dbReference type="ARBA" id="ARBA00022729"/>
    </source>
</evidence>
<dbReference type="EMBL" id="CALNXJ010000009">
    <property type="protein sequence ID" value="CAH3103973.1"/>
    <property type="molecule type" value="Genomic_DNA"/>
</dbReference>
<name>A0AAU9W4M6_9CNID</name>